<organism evidence="2 4">
    <name type="scientific">Algoriphagus ratkowskyi</name>
    <dbReference type="NCBI Taxonomy" id="57028"/>
    <lineage>
        <taxon>Bacteria</taxon>
        <taxon>Pseudomonadati</taxon>
        <taxon>Bacteroidota</taxon>
        <taxon>Cytophagia</taxon>
        <taxon>Cytophagales</taxon>
        <taxon>Cyclobacteriaceae</taxon>
        <taxon>Algoriphagus</taxon>
    </lineage>
</organism>
<dbReference type="SUPFAM" id="SSF53756">
    <property type="entry name" value="UDP-Glycosyltransferase/glycogen phosphorylase"/>
    <property type="match status" value="1"/>
</dbReference>
<evidence type="ECO:0000313" key="3">
    <source>
        <dbReference type="EMBL" id="TXD79062.1"/>
    </source>
</evidence>
<dbReference type="CDD" id="cd03801">
    <property type="entry name" value="GT4_PimA-like"/>
    <property type="match status" value="1"/>
</dbReference>
<keyword evidence="5" id="KW-1185">Reference proteome</keyword>
<reference evidence="2 4" key="1">
    <citation type="submission" date="2018-06" db="EMBL/GenBank/DDBJ databases">
        <title>Genomic Encyclopedia of Archaeal and Bacterial Type Strains, Phase II (KMG-II): from individual species to whole genera.</title>
        <authorList>
            <person name="Goeker M."/>
        </authorList>
    </citation>
    <scope>NUCLEOTIDE SEQUENCE [LARGE SCALE GENOMIC DNA]</scope>
    <source>
        <strain evidence="2 4">DSM 22686</strain>
    </source>
</reference>
<sequence length="397" mass="44621">MIAFVCHPYHRGGITSWLKDIFVESLKTISDSSFITVFPEKPFISGGNRPSMVSFLNTTKNVYTASVDYGFELGTLDFRVSVYRNLIQKHVTPGSILVPSDDEACLRACCQLSDKYKVIGVIHSDDQAYFDLIQKYKSHLSSIASVSKRIKNKQVQENDSIPHEVIPCGIPMENFSIGSKSENIISWVGRIEEESKRVSDIPKIGFELKKVTDDWEMNIYGDGEPLSSLKEQTSFLKLENNMFFHGWSSFETLREKLSSTKVLLQTSNFEGMSISVMEALASGCMVVSSQVSGVEDLIEDSAADDIVYLYPVGDIAYAQKQLENALSNLNSNTPFQARKLAEKHYSIKVCLQSYIDLGLRSNVKNETYPISFKSKINTLISGFISKSRYLKHNLIQK</sequence>
<dbReference type="Proteomes" id="UP000321927">
    <property type="component" value="Unassembled WGS sequence"/>
</dbReference>
<gene>
    <name evidence="3" type="ORF">ESW18_05970</name>
    <name evidence="2" type="ORF">LV84_01927</name>
</gene>
<dbReference type="GO" id="GO:0016757">
    <property type="term" value="F:glycosyltransferase activity"/>
    <property type="evidence" value="ECO:0007669"/>
    <property type="project" value="InterPro"/>
</dbReference>
<dbReference type="AlphaFoldDB" id="A0A2W7RA31"/>
<evidence type="ECO:0000313" key="5">
    <source>
        <dbReference type="Proteomes" id="UP000321927"/>
    </source>
</evidence>
<evidence type="ECO:0000259" key="1">
    <source>
        <dbReference type="Pfam" id="PF00534"/>
    </source>
</evidence>
<dbReference type="Proteomes" id="UP000249115">
    <property type="component" value="Unassembled WGS sequence"/>
</dbReference>
<dbReference type="Gene3D" id="3.40.50.2000">
    <property type="entry name" value="Glycogen Phosphorylase B"/>
    <property type="match status" value="2"/>
</dbReference>
<dbReference type="EMBL" id="VORV01000003">
    <property type="protein sequence ID" value="TXD79062.1"/>
    <property type="molecule type" value="Genomic_DNA"/>
</dbReference>
<dbReference type="InterPro" id="IPR001296">
    <property type="entry name" value="Glyco_trans_1"/>
</dbReference>
<dbReference type="PANTHER" id="PTHR12526:SF630">
    <property type="entry name" value="GLYCOSYLTRANSFERASE"/>
    <property type="match status" value="1"/>
</dbReference>
<protein>
    <submittedName>
        <fullName evidence="2">Glycosyl transferase family 1</fullName>
    </submittedName>
    <submittedName>
        <fullName evidence="3">Glycosyltransferase</fullName>
    </submittedName>
</protein>
<dbReference type="PANTHER" id="PTHR12526">
    <property type="entry name" value="GLYCOSYLTRANSFERASE"/>
    <property type="match status" value="1"/>
</dbReference>
<name>A0A2W7RA31_9BACT</name>
<proteinExistence type="predicted"/>
<accession>A0A2W7RA31</accession>
<evidence type="ECO:0000313" key="4">
    <source>
        <dbReference type="Proteomes" id="UP000249115"/>
    </source>
</evidence>
<keyword evidence="2" id="KW-0808">Transferase</keyword>
<evidence type="ECO:0000313" key="2">
    <source>
        <dbReference type="EMBL" id="PZX57798.1"/>
    </source>
</evidence>
<comment type="caution">
    <text evidence="2">The sequence shown here is derived from an EMBL/GenBank/DDBJ whole genome shotgun (WGS) entry which is preliminary data.</text>
</comment>
<dbReference type="EMBL" id="QKZU01000006">
    <property type="protein sequence ID" value="PZX57798.1"/>
    <property type="molecule type" value="Genomic_DNA"/>
</dbReference>
<reference evidence="3 5" key="2">
    <citation type="submission" date="2019-08" db="EMBL/GenBank/DDBJ databases">
        <title>Genome of Algoriphagus ratkowskyi IC026.</title>
        <authorList>
            <person name="Bowman J.P."/>
        </authorList>
    </citation>
    <scope>NUCLEOTIDE SEQUENCE [LARGE SCALE GENOMIC DNA]</scope>
    <source>
        <strain evidence="3 5">IC026</strain>
    </source>
</reference>
<feature type="domain" description="Glycosyl transferase family 1" evidence="1">
    <location>
        <begin position="180"/>
        <end position="328"/>
    </location>
</feature>
<dbReference type="Pfam" id="PF00534">
    <property type="entry name" value="Glycos_transf_1"/>
    <property type="match status" value="1"/>
</dbReference>